<name>A0ABV6DR07_9BACL</name>
<dbReference type="Proteomes" id="UP001589776">
    <property type="component" value="Unassembled WGS sequence"/>
</dbReference>
<dbReference type="SUPFAM" id="SSF55961">
    <property type="entry name" value="Bet v1-like"/>
    <property type="match status" value="1"/>
</dbReference>
<comment type="caution">
    <text evidence="3">The sequence shown here is derived from an EMBL/GenBank/DDBJ whole genome shotgun (WGS) entry which is preliminary data.</text>
</comment>
<dbReference type="InterPro" id="IPR023393">
    <property type="entry name" value="START-like_dom_sf"/>
</dbReference>
<organism evidence="3 4">
    <name type="scientific">Paenibacillus chartarius</name>
    <dbReference type="NCBI Taxonomy" id="747481"/>
    <lineage>
        <taxon>Bacteria</taxon>
        <taxon>Bacillati</taxon>
        <taxon>Bacillota</taxon>
        <taxon>Bacilli</taxon>
        <taxon>Bacillales</taxon>
        <taxon>Paenibacillaceae</taxon>
        <taxon>Paenibacillus</taxon>
    </lineage>
</organism>
<dbReference type="Gene3D" id="3.30.530.20">
    <property type="match status" value="1"/>
</dbReference>
<evidence type="ECO:0000256" key="1">
    <source>
        <dbReference type="ARBA" id="ARBA00006817"/>
    </source>
</evidence>
<feature type="domain" description="Activator of Hsp90 ATPase homologue 1/2-like C-terminal" evidence="2">
    <location>
        <begin position="33"/>
        <end position="142"/>
    </location>
</feature>
<evidence type="ECO:0000313" key="3">
    <source>
        <dbReference type="EMBL" id="MFC0215084.1"/>
    </source>
</evidence>
<keyword evidence="4" id="KW-1185">Reference proteome</keyword>
<dbReference type="EMBL" id="JBHLWN010000081">
    <property type="protein sequence ID" value="MFC0215084.1"/>
    <property type="molecule type" value="Genomic_DNA"/>
</dbReference>
<reference evidence="3 4" key="1">
    <citation type="submission" date="2024-09" db="EMBL/GenBank/DDBJ databases">
        <authorList>
            <person name="Sun Q."/>
            <person name="Mori K."/>
        </authorList>
    </citation>
    <scope>NUCLEOTIDE SEQUENCE [LARGE SCALE GENOMIC DNA]</scope>
    <source>
        <strain evidence="3 4">CCM 7759</strain>
    </source>
</reference>
<dbReference type="CDD" id="cd07814">
    <property type="entry name" value="SRPBCC_CalC_Aha1-like"/>
    <property type="match status" value="1"/>
</dbReference>
<proteinExistence type="inferred from homology"/>
<gene>
    <name evidence="3" type="ORF">ACFFK0_22055</name>
</gene>
<protein>
    <submittedName>
        <fullName evidence="3">SRPBCC domain-containing protein</fullName>
    </submittedName>
</protein>
<accession>A0ABV6DR07</accession>
<dbReference type="Pfam" id="PF08327">
    <property type="entry name" value="AHSA1"/>
    <property type="match status" value="1"/>
</dbReference>
<sequence>MSNDWAAGTSKAVGQTASAGFQIGVRRTLPMTEEQAWSFLTSAEGLKLWLGEVSGFALQAGESFVSEEGISGEFRVVKPKQQLRLRWKPSGWAAPSTLQIRLLPASSGRTTISFHQEQLDGPETRERMKLHWEHVLDEIRRYTGE</sequence>
<evidence type="ECO:0000259" key="2">
    <source>
        <dbReference type="Pfam" id="PF08327"/>
    </source>
</evidence>
<comment type="similarity">
    <text evidence="1">Belongs to the AHA1 family.</text>
</comment>
<dbReference type="InterPro" id="IPR013538">
    <property type="entry name" value="ASHA1/2-like_C"/>
</dbReference>
<dbReference type="RefSeq" id="WP_377472525.1">
    <property type="nucleotide sequence ID" value="NZ_JBHLWN010000081.1"/>
</dbReference>
<evidence type="ECO:0000313" key="4">
    <source>
        <dbReference type="Proteomes" id="UP001589776"/>
    </source>
</evidence>